<keyword evidence="12 20" id="KW-0675">Receptor</keyword>
<keyword evidence="8" id="KW-0408">Iron</keyword>
<dbReference type="PROSITE" id="PS52016">
    <property type="entry name" value="TONB_DEPENDENT_REC_3"/>
    <property type="match status" value="1"/>
</dbReference>
<keyword evidence="21" id="KW-1185">Reference proteome</keyword>
<evidence type="ECO:0000256" key="17">
    <source>
        <dbReference type="SAM" id="SignalP"/>
    </source>
</evidence>
<evidence type="ECO:0000256" key="10">
    <source>
        <dbReference type="ARBA" id="ARBA00023077"/>
    </source>
</evidence>
<dbReference type="Proteomes" id="UP001148203">
    <property type="component" value="Unassembled WGS sequence"/>
</dbReference>
<evidence type="ECO:0000256" key="7">
    <source>
        <dbReference type="ARBA" id="ARBA00022729"/>
    </source>
</evidence>
<keyword evidence="13 14" id="KW-0998">Cell outer membrane</keyword>
<evidence type="ECO:0000256" key="15">
    <source>
        <dbReference type="RuleBase" id="RU003357"/>
    </source>
</evidence>
<dbReference type="Gene3D" id="2.40.170.20">
    <property type="entry name" value="TonB-dependent receptor, beta-barrel domain"/>
    <property type="match status" value="1"/>
</dbReference>
<evidence type="ECO:0000256" key="6">
    <source>
        <dbReference type="ARBA" id="ARBA00022692"/>
    </source>
</evidence>
<name>A0ABT5NN57_9PSED</name>
<keyword evidence="9" id="KW-0406">Ion transport</keyword>
<dbReference type="InterPro" id="IPR037066">
    <property type="entry name" value="Plug_dom_sf"/>
</dbReference>
<evidence type="ECO:0000259" key="18">
    <source>
        <dbReference type="Pfam" id="PF00593"/>
    </source>
</evidence>
<evidence type="ECO:0000256" key="11">
    <source>
        <dbReference type="ARBA" id="ARBA00023136"/>
    </source>
</evidence>
<dbReference type="RefSeq" id="WP_273909610.1">
    <property type="nucleotide sequence ID" value="NZ_JAMDGX010000016.1"/>
</dbReference>
<evidence type="ECO:0000256" key="13">
    <source>
        <dbReference type="ARBA" id="ARBA00023237"/>
    </source>
</evidence>
<protein>
    <submittedName>
        <fullName evidence="20">TonB-dependent siderophore receptor</fullName>
    </submittedName>
</protein>
<evidence type="ECO:0000313" key="20">
    <source>
        <dbReference type="EMBL" id="MDD0989588.1"/>
    </source>
</evidence>
<feature type="chain" id="PRO_5047060473" evidence="17">
    <location>
        <begin position="34"/>
        <end position="733"/>
    </location>
</feature>
<feature type="signal peptide" evidence="17">
    <location>
        <begin position="1"/>
        <end position="33"/>
    </location>
</feature>
<dbReference type="SUPFAM" id="SSF56935">
    <property type="entry name" value="Porins"/>
    <property type="match status" value="1"/>
</dbReference>
<proteinExistence type="inferred from homology"/>
<evidence type="ECO:0000256" key="12">
    <source>
        <dbReference type="ARBA" id="ARBA00023170"/>
    </source>
</evidence>
<evidence type="ECO:0000313" key="21">
    <source>
        <dbReference type="Proteomes" id="UP001148203"/>
    </source>
</evidence>
<evidence type="ECO:0000256" key="2">
    <source>
        <dbReference type="ARBA" id="ARBA00009810"/>
    </source>
</evidence>
<evidence type="ECO:0000256" key="8">
    <source>
        <dbReference type="ARBA" id="ARBA00023004"/>
    </source>
</evidence>
<feature type="compositionally biased region" description="Polar residues" evidence="16">
    <location>
        <begin position="511"/>
        <end position="520"/>
    </location>
</feature>
<dbReference type="InterPro" id="IPR012910">
    <property type="entry name" value="Plug_dom"/>
</dbReference>
<comment type="similarity">
    <text evidence="2 14 15">Belongs to the TonB-dependent receptor family.</text>
</comment>
<dbReference type="PANTHER" id="PTHR32552:SF89">
    <property type="entry name" value="CATECHOLATE SIDEROPHORE RECEPTOR FIU"/>
    <property type="match status" value="1"/>
</dbReference>
<gene>
    <name evidence="20" type="ORF">M5G11_03485</name>
</gene>
<dbReference type="InterPro" id="IPR039426">
    <property type="entry name" value="TonB-dep_rcpt-like"/>
</dbReference>
<evidence type="ECO:0000256" key="4">
    <source>
        <dbReference type="ARBA" id="ARBA00022452"/>
    </source>
</evidence>
<dbReference type="Pfam" id="PF07715">
    <property type="entry name" value="Plug"/>
    <property type="match status" value="1"/>
</dbReference>
<evidence type="ECO:0000256" key="3">
    <source>
        <dbReference type="ARBA" id="ARBA00022448"/>
    </source>
</evidence>
<keyword evidence="10 15" id="KW-0798">TonB box</keyword>
<feature type="region of interest" description="Disordered" evidence="16">
    <location>
        <begin position="511"/>
        <end position="540"/>
    </location>
</feature>
<organism evidence="20 21">
    <name type="scientific">Pseudomonas fontis</name>
    <dbReference type="NCBI Taxonomy" id="2942633"/>
    <lineage>
        <taxon>Bacteria</taxon>
        <taxon>Pseudomonadati</taxon>
        <taxon>Pseudomonadota</taxon>
        <taxon>Gammaproteobacteria</taxon>
        <taxon>Pseudomonadales</taxon>
        <taxon>Pseudomonadaceae</taxon>
        <taxon>Pseudomonas</taxon>
    </lineage>
</organism>
<feature type="domain" description="TonB-dependent receptor-like beta-barrel" evidence="18">
    <location>
        <begin position="267"/>
        <end position="702"/>
    </location>
</feature>
<evidence type="ECO:0000256" key="14">
    <source>
        <dbReference type="PROSITE-ProRule" id="PRU01360"/>
    </source>
</evidence>
<keyword evidence="3 14" id="KW-0813">Transport</keyword>
<keyword evidence="6 14" id="KW-0812">Transmembrane</keyword>
<evidence type="ECO:0000259" key="19">
    <source>
        <dbReference type="Pfam" id="PF07715"/>
    </source>
</evidence>
<sequence length="733" mass="79472">MKSTHKSLRLSESGQLCTALGLAVASWSSSSLADTTPAAPTEKAASVELDALDITGKQHVPGKPAETFKVDAMASPKFTAPLRETPKSVTIINEALIKERGATSLADVLRTTPGITLGAGEGGTPLGDRPFIRGFEASTDIQIDGLRDLGRSSHETFNVETVEILKGPSSAYSGRGSTGGTINQVSKSAKAEDFIAGSLTLGTDQLRRETLDINQYLPEQDLALRLNAMKHEADTPGRDHVEVSRWGIAPTVTWGLSGPTQVTASYYHLESDDIPDQGHPISLITNKPVKVDRDNFYGLVDRDFRKTSADIATLIVQHEFNDAFSLRNTLRGGRTMQNYVMSRPVFANVAQEQNGLVPRGFRPRNVVNTSLINQTDLFGTFATGGIKHTYAAGLEVSRETITDKDKHAGNNGRPGDLYNPNPHDGGWTLTPGTNQVTGKYQTDVKSLYAFDTLGLHEQWDLNLGLRYDDYDVKNRVAGGAESNSELWNYQVGIVFKPLPNGAIYLSYGTSSNPSGENTQSGGADGAGAGNLNGNKANLDPEKSRSIELGTKWDVFNEQLSLTAAVFRTEKTNARVNDPLTGLVVMDGDQRVTGLELGASGRITDAWALWAGYTYLDAEVLKSGGNGDNDGNQSKFIAPNSLSLWTSYDIDARWTVGAGANYMDERYMNDANTVTLDSYWRYDAMVNYKVNKNLDLQVNVLNLTDETIYDASHVGLFATVAPGRSAELTANFRF</sequence>
<keyword evidence="4 14" id="KW-1134">Transmembrane beta strand</keyword>
<dbReference type="EMBL" id="JAMDGY010000011">
    <property type="protein sequence ID" value="MDD0989588.1"/>
    <property type="molecule type" value="Genomic_DNA"/>
</dbReference>
<dbReference type="Gene3D" id="2.170.130.10">
    <property type="entry name" value="TonB-dependent receptor, plug domain"/>
    <property type="match status" value="1"/>
</dbReference>
<evidence type="ECO:0000256" key="5">
    <source>
        <dbReference type="ARBA" id="ARBA00022496"/>
    </source>
</evidence>
<comment type="caution">
    <text evidence="20">The sequence shown here is derived from an EMBL/GenBank/DDBJ whole genome shotgun (WGS) entry which is preliminary data.</text>
</comment>
<dbReference type="NCBIfam" id="TIGR01783">
    <property type="entry name" value="TonB-siderophor"/>
    <property type="match status" value="1"/>
</dbReference>
<keyword evidence="11 14" id="KW-0472">Membrane</keyword>
<comment type="subcellular location">
    <subcellularLocation>
        <location evidence="1 14">Cell outer membrane</location>
        <topology evidence="1 14">Multi-pass membrane protein</topology>
    </subcellularLocation>
</comment>
<dbReference type="Pfam" id="PF00593">
    <property type="entry name" value="TonB_dep_Rec_b-barrel"/>
    <property type="match status" value="1"/>
</dbReference>
<feature type="domain" description="TonB-dependent receptor plug" evidence="19">
    <location>
        <begin position="82"/>
        <end position="181"/>
    </location>
</feature>
<dbReference type="CDD" id="cd01347">
    <property type="entry name" value="ligand_gated_channel"/>
    <property type="match status" value="1"/>
</dbReference>
<dbReference type="InterPro" id="IPR010105">
    <property type="entry name" value="TonB_sidphr_rcpt"/>
</dbReference>
<evidence type="ECO:0000256" key="9">
    <source>
        <dbReference type="ARBA" id="ARBA00023065"/>
    </source>
</evidence>
<keyword evidence="7 17" id="KW-0732">Signal</keyword>
<dbReference type="InterPro" id="IPR036942">
    <property type="entry name" value="Beta-barrel_TonB_sf"/>
</dbReference>
<evidence type="ECO:0000256" key="1">
    <source>
        <dbReference type="ARBA" id="ARBA00004571"/>
    </source>
</evidence>
<evidence type="ECO:0000256" key="16">
    <source>
        <dbReference type="SAM" id="MobiDB-lite"/>
    </source>
</evidence>
<accession>A0ABT5NN57</accession>
<keyword evidence="5" id="KW-0410">Iron transport</keyword>
<dbReference type="InterPro" id="IPR000531">
    <property type="entry name" value="Beta-barrel_TonB"/>
</dbReference>
<reference evidence="20 21" key="1">
    <citation type="submission" date="2022-05" db="EMBL/GenBank/DDBJ databases">
        <title>Novel Pseudomonas spp. Isolated from a Rainbow Trout Aquaculture Facility.</title>
        <authorList>
            <person name="Testerman T."/>
            <person name="Graf J."/>
        </authorList>
    </citation>
    <scope>NUCLEOTIDE SEQUENCE [LARGE SCALE GENOMIC DNA]</scope>
    <source>
        <strain evidence="20 21">ID681</strain>
    </source>
</reference>
<dbReference type="PANTHER" id="PTHR32552">
    <property type="entry name" value="FERRICHROME IRON RECEPTOR-RELATED"/>
    <property type="match status" value="1"/>
</dbReference>